<gene>
    <name evidence="1" type="ORF">ACFSX9_13125</name>
</gene>
<dbReference type="EMBL" id="JBHUOL010000019">
    <property type="protein sequence ID" value="MFD2909673.1"/>
    <property type="molecule type" value="Genomic_DNA"/>
</dbReference>
<evidence type="ECO:0008006" key="3">
    <source>
        <dbReference type="Google" id="ProtNLM"/>
    </source>
</evidence>
<dbReference type="RefSeq" id="WP_379808414.1">
    <property type="nucleotide sequence ID" value="NZ_JBHUOL010000019.1"/>
</dbReference>
<proteinExistence type="predicted"/>
<protein>
    <recommendedName>
        <fullName evidence="3">TonB C-terminal domain-containing protein</fullName>
    </recommendedName>
</protein>
<sequence length="227" mass="27026">MKNTTIIIFLLISKLVFSQNEQTQKCFNSEKIAISDFESNKLIGHYSHIEIEFNTDNDFEMFYQYYIFSKYSILLEFDYQAYDECYIDKMDFLIRKKFGNDIYSETRINTLEMHKNLSRDQKSKMLDISKYYPVVESEAKYAGNDYHLNKYLKECFTPISTEKRPYRAIVLLIDRNGKLTDFETDTDNLIESINKKSLINMVNSFGTFIPAYILDRTVNSKYNIYLF</sequence>
<comment type="caution">
    <text evidence="1">The sequence shown here is derived from an EMBL/GenBank/DDBJ whole genome shotgun (WGS) entry which is preliminary data.</text>
</comment>
<name>A0ABW5ZA88_9FLAO</name>
<accession>A0ABW5ZA88</accession>
<dbReference type="Proteomes" id="UP001597549">
    <property type="component" value="Unassembled WGS sequence"/>
</dbReference>
<organism evidence="1 2">
    <name type="scientific">Flavobacterium ardleyense</name>
    <dbReference type="NCBI Taxonomy" id="2038737"/>
    <lineage>
        <taxon>Bacteria</taxon>
        <taxon>Pseudomonadati</taxon>
        <taxon>Bacteroidota</taxon>
        <taxon>Flavobacteriia</taxon>
        <taxon>Flavobacteriales</taxon>
        <taxon>Flavobacteriaceae</taxon>
        <taxon>Flavobacterium</taxon>
    </lineage>
</organism>
<evidence type="ECO:0000313" key="2">
    <source>
        <dbReference type="Proteomes" id="UP001597549"/>
    </source>
</evidence>
<evidence type="ECO:0000313" key="1">
    <source>
        <dbReference type="EMBL" id="MFD2909673.1"/>
    </source>
</evidence>
<reference evidence="2" key="1">
    <citation type="journal article" date="2019" name="Int. J. Syst. Evol. Microbiol.">
        <title>The Global Catalogue of Microorganisms (GCM) 10K type strain sequencing project: providing services to taxonomists for standard genome sequencing and annotation.</title>
        <authorList>
            <consortium name="The Broad Institute Genomics Platform"/>
            <consortium name="The Broad Institute Genome Sequencing Center for Infectious Disease"/>
            <person name="Wu L."/>
            <person name="Ma J."/>
        </authorList>
    </citation>
    <scope>NUCLEOTIDE SEQUENCE [LARGE SCALE GENOMIC DNA]</scope>
    <source>
        <strain evidence="2">KCTC 52644</strain>
    </source>
</reference>
<keyword evidence="2" id="KW-1185">Reference proteome</keyword>